<reference evidence="1" key="1">
    <citation type="submission" date="2021-02" db="EMBL/GenBank/DDBJ databases">
        <authorList>
            <person name="Dougan E. K."/>
            <person name="Rhodes N."/>
            <person name="Thang M."/>
            <person name="Chan C."/>
        </authorList>
    </citation>
    <scope>NUCLEOTIDE SEQUENCE</scope>
</reference>
<comment type="caution">
    <text evidence="1">The sequence shown here is derived from an EMBL/GenBank/DDBJ whole genome shotgun (WGS) entry which is preliminary data.</text>
</comment>
<dbReference type="EMBL" id="CAJNNW010011427">
    <property type="protein sequence ID" value="CAE8653182.1"/>
    <property type="molecule type" value="Genomic_DNA"/>
</dbReference>
<organism evidence="1 2">
    <name type="scientific">Polarella glacialis</name>
    <name type="common">Dinoflagellate</name>
    <dbReference type="NCBI Taxonomy" id="89957"/>
    <lineage>
        <taxon>Eukaryota</taxon>
        <taxon>Sar</taxon>
        <taxon>Alveolata</taxon>
        <taxon>Dinophyceae</taxon>
        <taxon>Suessiales</taxon>
        <taxon>Suessiaceae</taxon>
        <taxon>Polarella</taxon>
    </lineage>
</organism>
<name>A0A813IM50_POLGL</name>
<proteinExistence type="predicted"/>
<dbReference type="Proteomes" id="UP000626109">
    <property type="component" value="Unassembled WGS sequence"/>
</dbReference>
<evidence type="ECO:0000313" key="1">
    <source>
        <dbReference type="EMBL" id="CAE8653182.1"/>
    </source>
</evidence>
<accession>A0A813IM50</accession>
<evidence type="ECO:0000313" key="2">
    <source>
        <dbReference type="Proteomes" id="UP000626109"/>
    </source>
</evidence>
<sequence>MQALLAKVEEAAQQFLYLHRTTKILKKPGQYQDLMVLGTTGTVYSGADCPLANCCLLLAGGAFCRYRTRGVAQMCSAVEYHNVAGSTSLGAAASTMLCVPCMMLL</sequence>
<protein>
    <submittedName>
        <fullName evidence="1">Uncharacterized protein</fullName>
    </submittedName>
</protein>
<feature type="non-terminal residue" evidence="1">
    <location>
        <position position="105"/>
    </location>
</feature>
<gene>
    <name evidence="1" type="ORF">PGLA2088_LOCUS10208</name>
</gene>
<dbReference type="AlphaFoldDB" id="A0A813IM50"/>